<dbReference type="SUPFAM" id="SSF51120">
    <property type="entry name" value="beta-Roll"/>
    <property type="match status" value="1"/>
</dbReference>
<feature type="signal peptide" evidence="1">
    <location>
        <begin position="1"/>
        <end position="17"/>
    </location>
</feature>
<keyword evidence="3" id="KW-1185">Reference proteome</keyword>
<dbReference type="OrthoDB" id="300641at2759"/>
<dbReference type="PANTHER" id="PTHR46967">
    <property type="entry name" value="INSULIN-LIKE GROWTH FACTOR BINDING PROTEIN,N-TERMINAL"/>
    <property type="match status" value="1"/>
</dbReference>
<dbReference type="InterPro" id="IPR011049">
    <property type="entry name" value="Serralysin-like_metalloprot_C"/>
</dbReference>
<name>A0A8J8P6V5_HALGN</name>
<dbReference type="Proteomes" id="UP000785679">
    <property type="component" value="Unassembled WGS sequence"/>
</dbReference>
<proteinExistence type="predicted"/>
<dbReference type="PANTHER" id="PTHR46967:SF1">
    <property type="entry name" value="KERATIN-ASSOCIATED PROTEIN 16-1-LIKE"/>
    <property type="match status" value="1"/>
</dbReference>
<evidence type="ECO:0000313" key="3">
    <source>
        <dbReference type="Proteomes" id="UP000785679"/>
    </source>
</evidence>
<reference evidence="2" key="1">
    <citation type="submission" date="2019-06" db="EMBL/GenBank/DDBJ databases">
        <authorList>
            <person name="Zheng W."/>
        </authorList>
    </citation>
    <scope>NUCLEOTIDE SEQUENCE</scope>
    <source>
        <strain evidence="2">QDHG01</strain>
    </source>
</reference>
<dbReference type="EMBL" id="RRYP01000091">
    <property type="protein sequence ID" value="TNV88018.1"/>
    <property type="molecule type" value="Genomic_DNA"/>
</dbReference>
<dbReference type="AlphaFoldDB" id="A0A8J8P6V5"/>
<comment type="caution">
    <text evidence="2">The sequence shown here is derived from an EMBL/GenBank/DDBJ whole genome shotgun (WGS) entry which is preliminary data.</text>
</comment>
<sequence>MRIRLILILLLFQRAWSAATSECQIGTYQVAPIQSHTYDFRSIVDNWGQVYLGFEWSITHYLGPITLVKNYQQFSMYNHRYLYVVAWSDYVGQQFLSATLRNRNLGTLLALGANYDKYWQVSSTGKGNFPYYPDGSSQAAKDLVQTSISTINQGQNPSKGWVSPYVNTGAIGNNEPGVVTNDYNTWYSSNGQPATTIGANHQEFLIYRLKISSITYESCLNCEQDYYCPGGPSQPIKCPDDYGTQGFQSSSLEQCNVRTKYSYLNLLQKSIGEGLRNMPKAGSTIFISPSLNQTQVKANYIAQILKTNCSSGDSSNSINIPNVSLGKTILWKFENLNNCKNIQIETDILLDGLYARINDDNIYETCVYAGEVQEIHQRFLLNNTKPAEFVKNCLSFNYSSSGIGLNYSISDQGSHGLAKGDVFTQNNPYTKVHTTDYNDLIFVQKVSEFIPLFYLGKGNDSIVCTTSCNVYGGEGNDVFALNGEGIKMQIHDFNASEDFIDLSLYQKDIKIWEHLRYSIENPTASTYLLRLTLQQTSEMILNFGNMRPNVTLMNFIFNSTNCYRVCPNCTQDECANCQDCKICNTINCTECASTLYLEEGRCVEECRDSYLPHPEPEIMQCIYCDLKNCVGCAVQNICLNCVEDFIPVRGVCQACPLTTYAAIGDTKCKPCGTLCNKCNASNCRQCKRGTLLAPSLSRANCFLNPAENHVSTAAAIQGTFSQKQLLHGQIISQDGSIKNIDSAPQPFNREEALSVAQLSKIYDDLSANEKDPFQKSRQE</sequence>
<protein>
    <submittedName>
        <fullName evidence="2">Uncharacterized protein</fullName>
    </submittedName>
</protein>
<dbReference type="SMART" id="SM00261">
    <property type="entry name" value="FU"/>
    <property type="match status" value="3"/>
</dbReference>
<organism evidence="2 3">
    <name type="scientific">Halteria grandinella</name>
    <dbReference type="NCBI Taxonomy" id="5974"/>
    <lineage>
        <taxon>Eukaryota</taxon>
        <taxon>Sar</taxon>
        <taxon>Alveolata</taxon>
        <taxon>Ciliophora</taxon>
        <taxon>Intramacronucleata</taxon>
        <taxon>Spirotrichea</taxon>
        <taxon>Stichotrichia</taxon>
        <taxon>Sporadotrichida</taxon>
        <taxon>Halteriidae</taxon>
        <taxon>Halteria</taxon>
    </lineage>
</organism>
<dbReference type="Gene3D" id="2.150.10.10">
    <property type="entry name" value="Serralysin-like metalloprotease, C-terminal"/>
    <property type="match status" value="1"/>
</dbReference>
<dbReference type="SUPFAM" id="SSF57184">
    <property type="entry name" value="Growth factor receptor domain"/>
    <property type="match status" value="1"/>
</dbReference>
<dbReference type="Gene3D" id="2.10.220.10">
    <property type="entry name" value="Hormone Receptor, Insulin-like Growth Factor Receptor 1, Chain A, domain 2"/>
    <property type="match status" value="1"/>
</dbReference>
<dbReference type="InterPro" id="IPR006212">
    <property type="entry name" value="Furin_repeat"/>
</dbReference>
<evidence type="ECO:0000313" key="2">
    <source>
        <dbReference type="EMBL" id="TNV88018.1"/>
    </source>
</evidence>
<gene>
    <name evidence="2" type="ORF">FGO68_gene133</name>
</gene>
<keyword evidence="1" id="KW-0732">Signal</keyword>
<accession>A0A8J8P6V5</accession>
<evidence type="ECO:0000256" key="1">
    <source>
        <dbReference type="SAM" id="SignalP"/>
    </source>
</evidence>
<dbReference type="InterPro" id="IPR009030">
    <property type="entry name" value="Growth_fac_rcpt_cys_sf"/>
</dbReference>
<feature type="chain" id="PRO_5035184792" evidence="1">
    <location>
        <begin position="18"/>
        <end position="779"/>
    </location>
</feature>